<sequence>MANEGHNASRFVTAVLEHCAGFRSAAFFAVLDRATTDNTRQILETLAASEPRLRVVWAPENRCVVDAYVRGYREALQSGADWILEIDAGFSHQPSDIPRFFETMAQGYECVFGSRFMPSGRMTDGSLKRYVISRGGTVLSNLLLGTRLSDMTSGFELFSRQALESLLERGIQSRAHFFQTEIKTYCRNLRIAEVPIHYHAPSPRLGSSALKDSFRQLWRLFRLRLKGEL</sequence>
<dbReference type="InterPro" id="IPR039528">
    <property type="entry name" value="DPM1-like"/>
</dbReference>
<reference evidence="5 6" key="1">
    <citation type="submission" date="2020-10" db="EMBL/GenBank/DDBJ databases">
        <title>Complete genome sequence of Paludibaculum fermentans P105T, a facultatively anaerobic acidobacterium capable of dissimilatory Fe(III) reduction.</title>
        <authorList>
            <person name="Dedysh S.N."/>
            <person name="Beletsky A.V."/>
            <person name="Kulichevskaya I.S."/>
            <person name="Mardanov A.V."/>
            <person name="Ravin N.V."/>
        </authorList>
    </citation>
    <scope>NUCLEOTIDE SEQUENCE [LARGE SCALE GENOMIC DNA]</scope>
    <source>
        <strain evidence="5 6">P105</strain>
    </source>
</reference>
<evidence type="ECO:0000313" key="6">
    <source>
        <dbReference type="Proteomes" id="UP000593892"/>
    </source>
</evidence>
<keyword evidence="2" id="KW-0328">Glycosyltransferase</keyword>
<dbReference type="GO" id="GO:0004582">
    <property type="term" value="F:dolichyl-phosphate beta-D-mannosyltransferase activity"/>
    <property type="evidence" value="ECO:0007669"/>
    <property type="project" value="InterPro"/>
</dbReference>
<evidence type="ECO:0000256" key="1">
    <source>
        <dbReference type="ARBA" id="ARBA00006739"/>
    </source>
</evidence>
<dbReference type="InterPro" id="IPR001173">
    <property type="entry name" value="Glyco_trans_2-like"/>
</dbReference>
<feature type="domain" description="Glycosyltransferase 2-like" evidence="4">
    <location>
        <begin position="6"/>
        <end position="166"/>
    </location>
</feature>
<dbReference type="SUPFAM" id="SSF53448">
    <property type="entry name" value="Nucleotide-diphospho-sugar transferases"/>
    <property type="match status" value="1"/>
</dbReference>
<dbReference type="GO" id="GO:0016020">
    <property type="term" value="C:membrane"/>
    <property type="evidence" value="ECO:0007669"/>
    <property type="project" value="GOC"/>
</dbReference>
<protein>
    <submittedName>
        <fullName evidence="5">Glycosyltransferase</fullName>
    </submittedName>
</protein>
<dbReference type="Pfam" id="PF00535">
    <property type="entry name" value="Glycos_transf_2"/>
    <property type="match status" value="1"/>
</dbReference>
<proteinExistence type="inferred from homology"/>
<dbReference type="KEGG" id="pfer:IRI77_00220"/>
<keyword evidence="6" id="KW-1185">Reference proteome</keyword>
<evidence type="ECO:0000313" key="5">
    <source>
        <dbReference type="EMBL" id="QOY91868.1"/>
    </source>
</evidence>
<dbReference type="Gene3D" id="3.90.550.10">
    <property type="entry name" value="Spore Coat Polysaccharide Biosynthesis Protein SpsA, Chain A"/>
    <property type="match status" value="1"/>
</dbReference>
<name>A0A7S7SPF4_PALFE</name>
<dbReference type="PANTHER" id="PTHR43398:SF1">
    <property type="entry name" value="DOLICHOL-PHOSPHATE MANNOSYLTRANSFERASE SUBUNIT 1"/>
    <property type="match status" value="1"/>
</dbReference>
<organism evidence="5 6">
    <name type="scientific">Paludibaculum fermentans</name>
    <dbReference type="NCBI Taxonomy" id="1473598"/>
    <lineage>
        <taxon>Bacteria</taxon>
        <taxon>Pseudomonadati</taxon>
        <taxon>Acidobacteriota</taxon>
        <taxon>Terriglobia</taxon>
        <taxon>Bryobacterales</taxon>
        <taxon>Bryobacteraceae</taxon>
        <taxon>Paludibaculum</taxon>
    </lineage>
</organism>
<comment type="similarity">
    <text evidence="1">Belongs to the glycosyltransferase 2 family.</text>
</comment>
<gene>
    <name evidence="5" type="ORF">IRI77_00220</name>
</gene>
<evidence type="ECO:0000256" key="3">
    <source>
        <dbReference type="ARBA" id="ARBA00022679"/>
    </source>
</evidence>
<accession>A0A7S7SPF4</accession>
<evidence type="ECO:0000256" key="2">
    <source>
        <dbReference type="ARBA" id="ARBA00022676"/>
    </source>
</evidence>
<dbReference type="EMBL" id="CP063849">
    <property type="protein sequence ID" value="QOY91868.1"/>
    <property type="molecule type" value="Genomic_DNA"/>
</dbReference>
<dbReference type="GO" id="GO:0009247">
    <property type="term" value="P:glycolipid biosynthetic process"/>
    <property type="evidence" value="ECO:0007669"/>
    <property type="project" value="TreeGrafter"/>
</dbReference>
<dbReference type="InterPro" id="IPR029044">
    <property type="entry name" value="Nucleotide-diphossugar_trans"/>
</dbReference>
<evidence type="ECO:0000259" key="4">
    <source>
        <dbReference type="Pfam" id="PF00535"/>
    </source>
</evidence>
<dbReference type="PANTHER" id="PTHR43398">
    <property type="entry name" value="DOLICHOL-PHOSPHATE MANNOSYLTRANSFERASE SUBUNIT 1"/>
    <property type="match status" value="1"/>
</dbReference>
<keyword evidence="3 5" id="KW-0808">Transferase</keyword>
<dbReference type="Proteomes" id="UP000593892">
    <property type="component" value="Chromosome"/>
</dbReference>
<dbReference type="AlphaFoldDB" id="A0A7S7SPF4"/>